<protein>
    <recommendedName>
        <fullName evidence="3">Aspartate/glutamate/uridylate kinase domain-containing protein</fullName>
    </recommendedName>
</protein>
<dbReference type="AlphaFoldDB" id="A0A8H7TQ21"/>
<dbReference type="Proteomes" id="UP000616885">
    <property type="component" value="Unassembled WGS sequence"/>
</dbReference>
<name>A0A8H7TQ21_BIOOC</name>
<dbReference type="InterPro" id="IPR036393">
    <property type="entry name" value="AceGlu_kinase-like_sf"/>
</dbReference>
<feature type="region of interest" description="Disordered" evidence="2">
    <location>
        <begin position="253"/>
        <end position="287"/>
    </location>
</feature>
<reference evidence="4" key="1">
    <citation type="submission" date="2020-10" db="EMBL/GenBank/DDBJ databases">
        <title>High-Quality Genome Resource of Clonostachys rosea strain S41 by Oxford Nanopore Long-Read Sequencing.</title>
        <authorList>
            <person name="Wang H."/>
        </authorList>
    </citation>
    <scope>NUCLEOTIDE SEQUENCE</scope>
    <source>
        <strain evidence="4">S41</strain>
    </source>
</reference>
<dbReference type="Gene3D" id="3.40.1160.10">
    <property type="entry name" value="Acetylglutamate kinase-like"/>
    <property type="match status" value="1"/>
</dbReference>
<evidence type="ECO:0000313" key="5">
    <source>
        <dbReference type="Proteomes" id="UP000616885"/>
    </source>
</evidence>
<evidence type="ECO:0000256" key="1">
    <source>
        <dbReference type="ARBA" id="ARBA00010122"/>
    </source>
</evidence>
<dbReference type="InterPro" id="IPR001048">
    <property type="entry name" value="Asp/Glu/Uridylate_kinase"/>
</dbReference>
<dbReference type="GO" id="GO:0009089">
    <property type="term" value="P:lysine biosynthetic process via diaminopimelate"/>
    <property type="evidence" value="ECO:0007669"/>
    <property type="project" value="TreeGrafter"/>
</dbReference>
<organism evidence="4 5">
    <name type="scientific">Bionectria ochroleuca</name>
    <name type="common">Gliocladium roseum</name>
    <dbReference type="NCBI Taxonomy" id="29856"/>
    <lineage>
        <taxon>Eukaryota</taxon>
        <taxon>Fungi</taxon>
        <taxon>Dikarya</taxon>
        <taxon>Ascomycota</taxon>
        <taxon>Pezizomycotina</taxon>
        <taxon>Sordariomycetes</taxon>
        <taxon>Hypocreomycetidae</taxon>
        <taxon>Hypocreales</taxon>
        <taxon>Bionectriaceae</taxon>
        <taxon>Clonostachys</taxon>
    </lineage>
</organism>
<dbReference type="PANTHER" id="PTHR21499">
    <property type="entry name" value="ASPARTATE KINASE"/>
    <property type="match status" value="1"/>
</dbReference>
<dbReference type="PROSITE" id="PS00324">
    <property type="entry name" value="ASPARTOKINASE"/>
    <property type="match status" value="1"/>
</dbReference>
<dbReference type="GO" id="GO:0005829">
    <property type="term" value="C:cytosol"/>
    <property type="evidence" value="ECO:0007669"/>
    <property type="project" value="TreeGrafter"/>
</dbReference>
<dbReference type="EMBL" id="JADCTT010000003">
    <property type="protein sequence ID" value="KAF9755384.1"/>
    <property type="molecule type" value="Genomic_DNA"/>
</dbReference>
<evidence type="ECO:0000256" key="2">
    <source>
        <dbReference type="SAM" id="MobiDB-lite"/>
    </source>
</evidence>
<dbReference type="PANTHER" id="PTHR21499:SF59">
    <property type="entry name" value="ASPARTOKINASE"/>
    <property type="match status" value="1"/>
</dbReference>
<evidence type="ECO:0000313" key="4">
    <source>
        <dbReference type="EMBL" id="KAF9755384.1"/>
    </source>
</evidence>
<dbReference type="GO" id="GO:0004072">
    <property type="term" value="F:aspartate kinase activity"/>
    <property type="evidence" value="ECO:0007669"/>
    <property type="project" value="InterPro"/>
</dbReference>
<gene>
    <name evidence="4" type="ORF">IM811_010825</name>
</gene>
<comment type="similarity">
    <text evidence="1">Belongs to the aspartokinase family.</text>
</comment>
<dbReference type="GO" id="GO:0009090">
    <property type="term" value="P:homoserine biosynthetic process"/>
    <property type="evidence" value="ECO:0007669"/>
    <property type="project" value="TreeGrafter"/>
</dbReference>
<comment type="caution">
    <text evidence="4">The sequence shown here is derived from an EMBL/GenBank/DDBJ whole genome shotgun (WGS) entry which is preliminary data.</text>
</comment>
<proteinExistence type="inferred from homology"/>
<dbReference type="SUPFAM" id="SSF53633">
    <property type="entry name" value="Carbamate kinase-like"/>
    <property type="match status" value="1"/>
</dbReference>
<sequence length="287" mass="31278">MSIYQNDPSLGWVVQKFGGTSVGKFPDKIAHDIVRASLSKNRVVVVCSARSTGKKAEGTTSRLLAVYEKLRAVSKASATDDEQQGLIQQANGLILEICNDHIFAAETFVSDEKLRQALVERLKNECQEIIEYIVAAKRFNLEINARSKDRVISFGEKLSCLFMTTLLHNLGVEAEYIDLSDAFHAGANTRVDQAFFDTAGAVFAKKIAACENRVPVVTGFFGNVPGSLMEGDIGVVTLTCALLSAPSASELKSSRSGRKWTASSLQTPAKCPPHVSYPPLRHLRQQS</sequence>
<dbReference type="InterPro" id="IPR018042">
    <property type="entry name" value="Aspartate_kinase_CS"/>
</dbReference>
<dbReference type="Pfam" id="PF00696">
    <property type="entry name" value="AA_kinase"/>
    <property type="match status" value="1"/>
</dbReference>
<feature type="domain" description="Aspartate/glutamate/uridylate kinase" evidence="3">
    <location>
        <begin position="12"/>
        <end position="228"/>
    </location>
</feature>
<accession>A0A8H7TQ21</accession>
<evidence type="ECO:0000259" key="3">
    <source>
        <dbReference type="Pfam" id="PF00696"/>
    </source>
</evidence>